<dbReference type="InterPro" id="IPR025536">
    <property type="entry name" value="DUF4422"/>
</dbReference>
<protein>
    <submittedName>
        <fullName evidence="2">DUF4422 domain-containing protein</fullName>
    </submittedName>
</protein>
<name>A0AAW6B2D1_9BACL</name>
<proteinExistence type="predicted"/>
<evidence type="ECO:0000259" key="1">
    <source>
        <dbReference type="Pfam" id="PF14393"/>
    </source>
</evidence>
<dbReference type="AlphaFoldDB" id="A0AAW6B2D1"/>
<dbReference type="EMBL" id="JAQMFS010000010">
    <property type="protein sequence ID" value="MDB6185313.1"/>
    <property type="molecule type" value="Genomic_DNA"/>
</dbReference>
<dbReference type="RefSeq" id="WP_271986785.1">
    <property type="nucleotide sequence ID" value="NZ_JAQMFS010000010.1"/>
</dbReference>
<sequence>MNKDIKILIAAHKEFIVPKDEIYLPVHVGAEGKEELGYQKDNIGENISCLNPYFCELTGVYWAWKNLDAEYIGLDHYRRYFSTKKVKYKDGMDINEVVLDRKRTEEYLKEADILVPKLRKYYIETLYNHYANTFDGSHLDKTRDIISEMSPEYIKAFDKVMKQTSGHMFNMFIMKKELLDEYCSWLFPILFELQNRIDVFNLTAFEARLFGRVSELLFNVWLEEKKYKVKEVPFFDAFEVDWLKKGGAFLKAKFFKKKYKESF</sequence>
<comment type="caution">
    <text evidence="2">The sequence shown here is derived from an EMBL/GenBank/DDBJ whole genome shotgun (WGS) entry which is preliminary data.</text>
</comment>
<evidence type="ECO:0000313" key="2">
    <source>
        <dbReference type="EMBL" id="MDB6185313.1"/>
    </source>
</evidence>
<accession>A0AAW6B2D1</accession>
<dbReference type="Pfam" id="PF14393">
    <property type="entry name" value="DUF4422"/>
    <property type="match status" value="1"/>
</dbReference>
<reference evidence="2" key="1">
    <citation type="submission" date="2023-08" db="EMBL/GenBank/DDBJ databases">
        <title>Dental plaque isolates bound by oral lectin ZG16B.</title>
        <authorList>
            <person name="Ghosh S."/>
        </authorList>
    </citation>
    <scope>NUCLEOTIDE SEQUENCE</scope>
    <source>
        <strain evidence="2">DP3_5B</strain>
    </source>
</reference>
<evidence type="ECO:0000313" key="3">
    <source>
        <dbReference type="Proteomes" id="UP001212217"/>
    </source>
</evidence>
<gene>
    <name evidence="2" type="ORF">PNO30_00755</name>
</gene>
<feature type="domain" description="DUF4422" evidence="1">
    <location>
        <begin position="6"/>
        <end position="225"/>
    </location>
</feature>
<dbReference type="Proteomes" id="UP001212217">
    <property type="component" value="Unassembled WGS sequence"/>
</dbReference>
<organism evidence="2 3">
    <name type="scientific">Gemella haemolysans</name>
    <dbReference type="NCBI Taxonomy" id="1379"/>
    <lineage>
        <taxon>Bacteria</taxon>
        <taxon>Bacillati</taxon>
        <taxon>Bacillota</taxon>
        <taxon>Bacilli</taxon>
        <taxon>Bacillales</taxon>
        <taxon>Gemellaceae</taxon>
        <taxon>Gemella</taxon>
    </lineage>
</organism>